<dbReference type="EMBL" id="CAUOFW020000926">
    <property type="protein sequence ID" value="CAK9139004.1"/>
    <property type="molecule type" value="Genomic_DNA"/>
</dbReference>
<dbReference type="InterPro" id="IPR004873">
    <property type="entry name" value="BURP_dom"/>
</dbReference>
<evidence type="ECO:0000259" key="1">
    <source>
        <dbReference type="PROSITE" id="PS51277"/>
    </source>
</evidence>
<proteinExistence type="predicted"/>
<dbReference type="Proteomes" id="UP001642360">
    <property type="component" value="Unassembled WGS sequence"/>
</dbReference>
<feature type="domain" description="BURP" evidence="1">
    <location>
        <begin position="1"/>
        <end position="178"/>
    </location>
</feature>
<dbReference type="PROSITE" id="PS51277">
    <property type="entry name" value="BURP"/>
    <property type="match status" value="1"/>
</dbReference>
<dbReference type="InterPro" id="IPR044816">
    <property type="entry name" value="BURP"/>
</dbReference>
<dbReference type="Pfam" id="PF03181">
    <property type="entry name" value="BURP"/>
    <property type="match status" value="1"/>
</dbReference>
<dbReference type="AlphaFoldDB" id="A0ABC8R1Y5"/>
<sequence length="181" mass="20521">MVIYFPHWDLSKSPKFLPREKADDIPFSSRELTNILQLFSFSRGSPQAEVMEDSLRQCEFKPIEGEIKICATSLESMLDFNYTVLAAPKEISATNLVACHRLSYPYAVFHCHSTESKIRVFKVLLAGEDGAKVYAVAVCHTDTTQWSRNHVSFRMLGTEPGLPVCHFFQADHFVWISSPTS</sequence>
<dbReference type="SMART" id="SM01045">
    <property type="entry name" value="BURP"/>
    <property type="match status" value="1"/>
</dbReference>
<accession>A0ABC8R1Y5</accession>
<dbReference type="PANTHER" id="PTHR31236:SF32">
    <property type="entry name" value="BURP DOMAIN PROTEIN USPL1-LIKE"/>
    <property type="match status" value="1"/>
</dbReference>
<reference evidence="2 3" key="1">
    <citation type="submission" date="2024-02" db="EMBL/GenBank/DDBJ databases">
        <authorList>
            <person name="Vignale AGUSTIN F."/>
            <person name="Sosa J E."/>
            <person name="Modenutti C."/>
        </authorList>
    </citation>
    <scope>NUCLEOTIDE SEQUENCE [LARGE SCALE GENOMIC DNA]</scope>
</reference>
<keyword evidence="3" id="KW-1185">Reference proteome</keyword>
<name>A0ABC8R1Y5_9AQUA</name>
<comment type="caution">
    <text evidence="2">The sequence shown here is derived from an EMBL/GenBank/DDBJ whole genome shotgun (WGS) entry which is preliminary data.</text>
</comment>
<evidence type="ECO:0000313" key="2">
    <source>
        <dbReference type="EMBL" id="CAK9139004.1"/>
    </source>
</evidence>
<protein>
    <recommendedName>
        <fullName evidence="1">BURP domain-containing protein</fullName>
    </recommendedName>
</protein>
<evidence type="ECO:0000313" key="3">
    <source>
        <dbReference type="Proteomes" id="UP001642360"/>
    </source>
</evidence>
<gene>
    <name evidence="2" type="ORF">ILEXP_LOCUS6358</name>
</gene>
<organism evidence="2 3">
    <name type="scientific">Ilex paraguariensis</name>
    <name type="common">yerba mate</name>
    <dbReference type="NCBI Taxonomy" id="185542"/>
    <lineage>
        <taxon>Eukaryota</taxon>
        <taxon>Viridiplantae</taxon>
        <taxon>Streptophyta</taxon>
        <taxon>Embryophyta</taxon>
        <taxon>Tracheophyta</taxon>
        <taxon>Spermatophyta</taxon>
        <taxon>Magnoliopsida</taxon>
        <taxon>eudicotyledons</taxon>
        <taxon>Gunneridae</taxon>
        <taxon>Pentapetalae</taxon>
        <taxon>asterids</taxon>
        <taxon>campanulids</taxon>
        <taxon>Aquifoliales</taxon>
        <taxon>Aquifoliaceae</taxon>
        <taxon>Ilex</taxon>
    </lineage>
</organism>
<dbReference type="PANTHER" id="PTHR31236">
    <property type="entry name" value="BURP DOMAIN PROTEIN USPL1-LIKE"/>
    <property type="match status" value="1"/>
</dbReference>